<dbReference type="UniPathway" id="UPA00121">
    <property type="reaction ID" value="UER00345"/>
</dbReference>
<dbReference type="CDD" id="cd04905">
    <property type="entry name" value="ACT_CM-PDT"/>
    <property type="match status" value="1"/>
</dbReference>
<keyword evidence="5 9" id="KW-0057">Aromatic amino acid biosynthesis</keyword>
<dbReference type="Gene3D" id="3.40.190.10">
    <property type="entry name" value="Periplasmic binding protein-like II"/>
    <property type="match status" value="2"/>
</dbReference>
<reference evidence="12 13" key="1">
    <citation type="journal article" date="2018" name="Environ. Microbiol.">
        <title>Novel energy conservation strategies and behaviour of Pelotomaculum schinkii driving syntrophic propionate catabolism.</title>
        <authorList>
            <person name="Hidalgo-Ahumada C.A.P."/>
            <person name="Nobu M.K."/>
            <person name="Narihiro T."/>
            <person name="Tamaki H."/>
            <person name="Liu W.T."/>
            <person name="Kamagata Y."/>
            <person name="Stams A.J.M."/>
            <person name="Imachi H."/>
            <person name="Sousa D.Z."/>
        </authorList>
    </citation>
    <scope>NUCLEOTIDE SEQUENCE [LARGE SCALE GENOMIC DNA]</scope>
    <source>
        <strain evidence="12 13">MGP</strain>
    </source>
</reference>
<dbReference type="PANTHER" id="PTHR21022">
    <property type="entry name" value="PREPHENATE DEHYDRATASE P PROTEIN"/>
    <property type="match status" value="1"/>
</dbReference>
<dbReference type="SUPFAM" id="SSF53850">
    <property type="entry name" value="Periplasmic binding protein-like II"/>
    <property type="match status" value="1"/>
</dbReference>
<evidence type="ECO:0000256" key="3">
    <source>
        <dbReference type="ARBA" id="ARBA00021872"/>
    </source>
</evidence>
<accession>A0A4Y7RV95</accession>
<dbReference type="InterPro" id="IPR018528">
    <property type="entry name" value="Preph_deHydtase_CS"/>
</dbReference>
<evidence type="ECO:0000256" key="8">
    <source>
        <dbReference type="ARBA" id="ARBA00047848"/>
    </source>
</evidence>
<organism evidence="12 13">
    <name type="scientific">Pelotomaculum propionicicum</name>
    <dbReference type="NCBI Taxonomy" id="258475"/>
    <lineage>
        <taxon>Bacteria</taxon>
        <taxon>Bacillati</taxon>
        <taxon>Bacillota</taxon>
        <taxon>Clostridia</taxon>
        <taxon>Eubacteriales</taxon>
        <taxon>Desulfotomaculaceae</taxon>
        <taxon>Pelotomaculum</taxon>
    </lineage>
</organism>
<dbReference type="RefSeq" id="WP_134212627.1">
    <property type="nucleotide sequence ID" value="NZ_QFFZ01000005.1"/>
</dbReference>
<dbReference type="FunFam" id="3.30.70.260:FF:000012">
    <property type="entry name" value="Prephenate dehydratase"/>
    <property type="match status" value="1"/>
</dbReference>
<dbReference type="GO" id="GO:0004664">
    <property type="term" value="F:prephenate dehydratase activity"/>
    <property type="evidence" value="ECO:0007669"/>
    <property type="project" value="UniProtKB-UniRule"/>
</dbReference>
<comment type="caution">
    <text evidence="12">The sequence shown here is derived from an EMBL/GenBank/DDBJ whole genome shotgun (WGS) entry which is preliminary data.</text>
</comment>
<evidence type="ECO:0000259" key="10">
    <source>
        <dbReference type="PROSITE" id="PS51171"/>
    </source>
</evidence>
<dbReference type="CDD" id="cd13633">
    <property type="entry name" value="PBP2_Sa-PDT_like"/>
    <property type="match status" value="1"/>
</dbReference>
<evidence type="ECO:0000256" key="2">
    <source>
        <dbReference type="ARBA" id="ARBA00013147"/>
    </source>
</evidence>
<comment type="pathway">
    <text evidence="1 9">Amino-acid biosynthesis; L-phenylalanine biosynthesis; phenylpyruvate from prephenate: step 1/1.</text>
</comment>
<dbReference type="EMBL" id="QFFZ01000005">
    <property type="protein sequence ID" value="TEB12773.1"/>
    <property type="molecule type" value="Genomic_DNA"/>
</dbReference>
<dbReference type="EC" id="4.2.1.51" evidence="2 9"/>
<dbReference type="GO" id="GO:0005737">
    <property type="term" value="C:cytoplasm"/>
    <property type="evidence" value="ECO:0007669"/>
    <property type="project" value="TreeGrafter"/>
</dbReference>
<evidence type="ECO:0000256" key="1">
    <source>
        <dbReference type="ARBA" id="ARBA00004741"/>
    </source>
</evidence>
<dbReference type="InterPro" id="IPR045865">
    <property type="entry name" value="ACT-like_dom_sf"/>
</dbReference>
<protein>
    <recommendedName>
        <fullName evidence="3 9">Prephenate dehydratase</fullName>
        <shortName evidence="9">PDT</shortName>
        <ecNumber evidence="2 9">4.2.1.51</ecNumber>
    </recommendedName>
</protein>
<dbReference type="InterPro" id="IPR001086">
    <property type="entry name" value="Preph_deHydtase"/>
</dbReference>
<evidence type="ECO:0000313" key="12">
    <source>
        <dbReference type="EMBL" id="TEB12773.1"/>
    </source>
</evidence>
<proteinExistence type="predicted"/>
<dbReference type="Pfam" id="PF01842">
    <property type="entry name" value="ACT"/>
    <property type="match status" value="1"/>
</dbReference>
<dbReference type="OrthoDB" id="9802281at2"/>
<sequence length="274" mass="29964">MYRLGYLGPKGTFSEEAAILYQNGKEGELLACSFLEEIFNGVAAGRLDEGVVPVENSIEGSVGAVLDLLAGPYYLFVRGEVFLSVRQSLMTRPGVQLERVKRVFSHPQALAQCRSFLQRELPGAQMTECTSTAAAARRVAAGSRPWAALGPARAAEEYGLEVVVPAANDYQDNVTRFWVVGKEQLPGNLEKKYKTSIVFGVGDRPGALYDILREFAVRGINLTRIESRPAKKNLGDYLFFIDFLGGQVQQEVQEALRQVAAITLGLKILGSYPA</sequence>
<dbReference type="PANTHER" id="PTHR21022:SF19">
    <property type="entry name" value="PREPHENATE DEHYDRATASE-RELATED"/>
    <property type="match status" value="1"/>
</dbReference>
<dbReference type="PROSITE" id="PS00857">
    <property type="entry name" value="PREPHENATE_DEHYDR_1"/>
    <property type="match status" value="1"/>
</dbReference>
<dbReference type="NCBIfam" id="NF008865">
    <property type="entry name" value="PRK11898.1"/>
    <property type="match status" value="1"/>
</dbReference>
<feature type="domain" description="ACT" evidence="11">
    <location>
        <begin position="196"/>
        <end position="273"/>
    </location>
</feature>
<evidence type="ECO:0000256" key="5">
    <source>
        <dbReference type="ARBA" id="ARBA00023141"/>
    </source>
</evidence>
<comment type="catalytic activity">
    <reaction evidence="8 9">
        <text>prephenate + H(+) = 3-phenylpyruvate + CO2 + H2O</text>
        <dbReference type="Rhea" id="RHEA:21648"/>
        <dbReference type="ChEBI" id="CHEBI:15377"/>
        <dbReference type="ChEBI" id="CHEBI:15378"/>
        <dbReference type="ChEBI" id="CHEBI:16526"/>
        <dbReference type="ChEBI" id="CHEBI:18005"/>
        <dbReference type="ChEBI" id="CHEBI:29934"/>
        <dbReference type="EC" id="4.2.1.51"/>
    </reaction>
</comment>
<dbReference type="AlphaFoldDB" id="A0A4Y7RV95"/>
<dbReference type="Proteomes" id="UP000297597">
    <property type="component" value="Unassembled WGS sequence"/>
</dbReference>
<dbReference type="InterPro" id="IPR002912">
    <property type="entry name" value="ACT_dom"/>
</dbReference>
<dbReference type="GO" id="GO:0009094">
    <property type="term" value="P:L-phenylalanine biosynthetic process"/>
    <property type="evidence" value="ECO:0007669"/>
    <property type="project" value="UniProtKB-UniPathway"/>
</dbReference>
<evidence type="ECO:0000256" key="6">
    <source>
        <dbReference type="ARBA" id="ARBA00023222"/>
    </source>
</evidence>
<dbReference type="SUPFAM" id="SSF55021">
    <property type="entry name" value="ACT-like"/>
    <property type="match status" value="1"/>
</dbReference>
<keyword evidence="6 9" id="KW-0584">Phenylalanine biosynthesis</keyword>
<evidence type="ECO:0000259" key="11">
    <source>
        <dbReference type="PROSITE" id="PS51671"/>
    </source>
</evidence>
<evidence type="ECO:0000256" key="9">
    <source>
        <dbReference type="RuleBase" id="RU361254"/>
    </source>
</evidence>
<dbReference type="PROSITE" id="PS51671">
    <property type="entry name" value="ACT"/>
    <property type="match status" value="1"/>
</dbReference>
<name>A0A4Y7RV95_9FIRM</name>
<keyword evidence="13" id="KW-1185">Reference proteome</keyword>
<feature type="domain" description="Prephenate dehydratase" evidence="10">
    <location>
        <begin position="3"/>
        <end position="182"/>
    </location>
</feature>
<dbReference type="Pfam" id="PF00800">
    <property type="entry name" value="PDT"/>
    <property type="match status" value="1"/>
</dbReference>
<gene>
    <name evidence="9 12" type="primary">pheA</name>
    <name evidence="12" type="ORF">Pmgp_00749</name>
</gene>
<keyword evidence="7 9" id="KW-0456">Lyase</keyword>
<evidence type="ECO:0000256" key="4">
    <source>
        <dbReference type="ARBA" id="ARBA00022605"/>
    </source>
</evidence>
<dbReference type="Gene3D" id="3.30.70.260">
    <property type="match status" value="1"/>
</dbReference>
<dbReference type="PROSITE" id="PS00858">
    <property type="entry name" value="PREPHENATE_DEHYDR_2"/>
    <property type="match status" value="1"/>
</dbReference>
<evidence type="ECO:0000256" key="7">
    <source>
        <dbReference type="ARBA" id="ARBA00023239"/>
    </source>
</evidence>
<keyword evidence="4 9" id="KW-0028">Amino-acid biosynthesis</keyword>
<evidence type="ECO:0000313" key="13">
    <source>
        <dbReference type="Proteomes" id="UP000297597"/>
    </source>
</evidence>
<dbReference type="PROSITE" id="PS51171">
    <property type="entry name" value="PREPHENATE_DEHYDR_3"/>
    <property type="match status" value="1"/>
</dbReference>